<name>A0ABY4V8M2_9GAMM</name>
<dbReference type="SUPFAM" id="SSF52540">
    <property type="entry name" value="P-loop containing nucleoside triphosphate hydrolases"/>
    <property type="match status" value="1"/>
</dbReference>
<accession>A0ABY4V8M2</accession>
<dbReference type="InterPro" id="IPR027417">
    <property type="entry name" value="P-loop_NTPase"/>
</dbReference>
<keyword evidence="2" id="KW-1185">Reference proteome</keyword>
<dbReference type="EMBL" id="CP092418">
    <property type="protein sequence ID" value="USD20609.1"/>
    <property type="molecule type" value="Genomic_DNA"/>
</dbReference>
<organism evidence="1 2">
    <name type="scientific">Microbulbifer variabilis</name>
    <dbReference type="NCBI Taxonomy" id="266805"/>
    <lineage>
        <taxon>Bacteria</taxon>
        <taxon>Pseudomonadati</taxon>
        <taxon>Pseudomonadota</taxon>
        <taxon>Gammaproteobacteria</taxon>
        <taxon>Cellvibrionales</taxon>
        <taxon>Microbulbiferaceae</taxon>
        <taxon>Microbulbifer</taxon>
    </lineage>
</organism>
<evidence type="ECO:0000313" key="1">
    <source>
        <dbReference type="EMBL" id="USD20609.1"/>
    </source>
</evidence>
<sequence length="376" mass="42730">MRTLFLHIGFHKTGSSALQLALKQSTKLLSSKGIEFLSLGKKGSSSRTVDFQKKNGRMSYRLNRRLSDLLASSRGDNVVVSAEHLCFLHTFEDIDSLYKECRRFFDRCQVVVYLRRQDLQAFSFKRQAARAAAPDVSPSSLLFGHCEGAFPHLNTDLMVYFDYFSKLKIWAAVFGGTALNVRDFSAEFLREGDVVSDFCSLLGVNFCIPSVRVNEGVGRKEFLLTNKLIELGVSKSEIKKIKPMMRLEVSEPFPAKVEAERFFRRFECCNKSLNSHFLKHSSGLAFSDDFSGYPEEGNDYLTLQDLSSWLPQILSAGVRHPQQLRDALLRESLQSLMGEYLENPLLLRELEGIMRCLSPVIKDKPVDVPRLWSLRS</sequence>
<dbReference type="Proteomes" id="UP001055658">
    <property type="component" value="Chromosome"/>
</dbReference>
<dbReference type="RefSeq" id="WP_252083019.1">
    <property type="nucleotide sequence ID" value="NZ_CP092418.1"/>
</dbReference>
<protein>
    <submittedName>
        <fullName evidence="1">Uncharacterized protein</fullName>
    </submittedName>
</protein>
<reference evidence="1" key="1">
    <citation type="submission" date="2022-02" db="EMBL/GenBank/DDBJ databases">
        <title>Coral-associated bacteria.</title>
        <authorList>
            <person name="Tang K."/>
            <person name="Wang X."/>
        </authorList>
    </citation>
    <scope>NUCLEOTIDE SEQUENCE</scope>
    <source>
        <strain evidence="1">SCSIO 43006</strain>
    </source>
</reference>
<evidence type="ECO:0000313" key="2">
    <source>
        <dbReference type="Proteomes" id="UP001055658"/>
    </source>
</evidence>
<proteinExistence type="predicted"/>
<gene>
    <name evidence="1" type="ORF">MJO52_16230</name>
</gene>
<dbReference type="Gene3D" id="3.40.50.300">
    <property type="entry name" value="P-loop containing nucleotide triphosphate hydrolases"/>
    <property type="match status" value="1"/>
</dbReference>